<comment type="caution">
    <text evidence="1">The sequence shown here is derived from an EMBL/GenBank/DDBJ whole genome shotgun (WGS) entry which is preliminary data.</text>
</comment>
<name>A0AAD7E1M9_MYCRO</name>
<dbReference type="AlphaFoldDB" id="A0AAD7E1M9"/>
<protein>
    <submittedName>
        <fullName evidence="1">Uncharacterized protein</fullName>
    </submittedName>
</protein>
<organism evidence="1 2">
    <name type="scientific">Mycena rosella</name>
    <name type="common">Pink bonnet</name>
    <name type="synonym">Agaricus rosellus</name>
    <dbReference type="NCBI Taxonomy" id="1033263"/>
    <lineage>
        <taxon>Eukaryota</taxon>
        <taxon>Fungi</taxon>
        <taxon>Dikarya</taxon>
        <taxon>Basidiomycota</taxon>
        <taxon>Agaricomycotina</taxon>
        <taxon>Agaricomycetes</taxon>
        <taxon>Agaricomycetidae</taxon>
        <taxon>Agaricales</taxon>
        <taxon>Marasmiineae</taxon>
        <taxon>Mycenaceae</taxon>
        <taxon>Mycena</taxon>
    </lineage>
</organism>
<dbReference type="Proteomes" id="UP001221757">
    <property type="component" value="Unassembled WGS sequence"/>
</dbReference>
<reference evidence="1" key="1">
    <citation type="submission" date="2023-03" db="EMBL/GenBank/DDBJ databases">
        <title>Massive genome expansion in bonnet fungi (Mycena s.s.) driven by repeated elements and novel gene families across ecological guilds.</title>
        <authorList>
            <consortium name="Lawrence Berkeley National Laboratory"/>
            <person name="Harder C.B."/>
            <person name="Miyauchi S."/>
            <person name="Viragh M."/>
            <person name="Kuo A."/>
            <person name="Thoen E."/>
            <person name="Andreopoulos B."/>
            <person name="Lu D."/>
            <person name="Skrede I."/>
            <person name="Drula E."/>
            <person name="Henrissat B."/>
            <person name="Morin E."/>
            <person name="Kohler A."/>
            <person name="Barry K."/>
            <person name="LaButti K."/>
            <person name="Morin E."/>
            <person name="Salamov A."/>
            <person name="Lipzen A."/>
            <person name="Mereny Z."/>
            <person name="Hegedus B."/>
            <person name="Baldrian P."/>
            <person name="Stursova M."/>
            <person name="Weitz H."/>
            <person name="Taylor A."/>
            <person name="Grigoriev I.V."/>
            <person name="Nagy L.G."/>
            <person name="Martin F."/>
            <person name="Kauserud H."/>
        </authorList>
    </citation>
    <scope>NUCLEOTIDE SEQUENCE</scope>
    <source>
        <strain evidence="1">CBHHK067</strain>
    </source>
</reference>
<proteinExistence type="predicted"/>
<evidence type="ECO:0000313" key="1">
    <source>
        <dbReference type="EMBL" id="KAJ7702744.1"/>
    </source>
</evidence>
<dbReference type="EMBL" id="JARKIE010000014">
    <property type="protein sequence ID" value="KAJ7702744.1"/>
    <property type="molecule type" value="Genomic_DNA"/>
</dbReference>
<sequence length="253" mass="28039">MAHRTRGPAPPSLALRGLSEPLFGQPLGISLIDFLEAIPVIPKRSPIAVHILHTKSDRSYPHRRLFQSLRRDPPPLLLMCADTLVLRRIAPAHRSGYGVFTDEPSHVGVRVVGDPSDRFQWDAALVALQRRLNNGRHPRLGLVQRTRCLGLVRCTRCLGLVRCTRCLRLLLRAQSCKQIPLSSSAGLKLVPPSRRKVGTVDRYVKKQCQDAWDGGTGSKKSGLAKVTILNEGAPLIILLTLNDGTTWDLQLRI</sequence>
<evidence type="ECO:0000313" key="2">
    <source>
        <dbReference type="Proteomes" id="UP001221757"/>
    </source>
</evidence>
<keyword evidence="2" id="KW-1185">Reference proteome</keyword>
<gene>
    <name evidence="1" type="ORF">B0H17DRAFT_1194625</name>
</gene>
<accession>A0AAD7E1M9</accession>